<keyword evidence="2" id="KW-1185">Reference proteome</keyword>
<name>A0A1V3JEN6_9PAST</name>
<dbReference type="AlphaFoldDB" id="A0A1V3JEN6"/>
<sequence>MIFVGIIFSTLKKEDIELWIKNGYWGDSLNYWGDTKGLYQWFGKDRKKMAEQFKDSLSLYNSSEIATNLQIEMQRYFQFKEDIILSKWSANSILIQHPVIMNNELAQSIKVEKLTINHYWNYEKQPSRIEYIEPGKALLHFNTPWQGLVLINTEDPLYTTIDEAQVHTINIKVSMSDYQGSESRFSSTLQEINMR</sequence>
<dbReference type="Proteomes" id="UP000188602">
    <property type="component" value="Unassembled WGS sequence"/>
</dbReference>
<protein>
    <submittedName>
        <fullName evidence="1">Uncharacterized protein</fullName>
    </submittedName>
</protein>
<dbReference type="EMBL" id="MLHQ01000050">
    <property type="protein sequence ID" value="OOF54742.1"/>
    <property type="molecule type" value="Genomic_DNA"/>
</dbReference>
<gene>
    <name evidence="1" type="ORF">BKL49_11880</name>
</gene>
<evidence type="ECO:0000313" key="2">
    <source>
        <dbReference type="Proteomes" id="UP000188602"/>
    </source>
</evidence>
<dbReference type="STRING" id="1907939.BKL49_11880"/>
<proteinExistence type="predicted"/>
<comment type="caution">
    <text evidence="1">The sequence shown here is derived from an EMBL/GenBank/DDBJ whole genome shotgun (WGS) entry which is preliminary data.</text>
</comment>
<evidence type="ECO:0000313" key="1">
    <source>
        <dbReference type="EMBL" id="OOF54742.1"/>
    </source>
</evidence>
<organism evidence="1 2">
    <name type="scientific">Rodentibacter myodis</name>
    <dbReference type="NCBI Taxonomy" id="1907939"/>
    <lineage>
        <taxon>Bacteria</taxon>
        <taxon>Pseudomonadati</taxon>
        <taxon>Pseudomonadota</taxon>
        <taxon>Gammaproteobacteria</taxon>
        <taxon>Pasteurellales</taxon>
        <taxon>Pasteurellaceae</taxon>
        <taxon>Rodentibacter</taxon>
    </lineage>
</organism>
<accession>A0A1V3JEN6</accession>
<reference evidence="1 2" key="1">
    <citation type="submission" date="2016-10" db="EMBL/GenBank/DDBJ databases">
        <title>Rodentibacter gen. nov. and new species.</title>
        <authorList>
            <person name="Christensen H."/>
        </authorList>
    </citation>
    <scope>NUCLEOTIDE SEQUENCE [LARGE SCALE GENOMIC DNA]</scope>
    <source>
        <strain evidence="1 2">Ac151</strain>
    </source>
</reference>